<evidence type="ECO:0000313" key="2">
    <source>
        <dbReference type="EMBL" id="EHS84718.1"/>
    </source>
</evidence>
<sequence>MLIAFNSQGQLIHASQAKAKVKYYCPETFVPMEMRLSSKNQPYFAKINHQGAAESQEHLLGKQQIYTWCQQQGWPAELEVPVNSIQQRIDVLANVKLQKIAFEFQCSPISIQTLKKRTTYYWRAGYNVYWFLGSPYRPISRKMKAKFTQWDQQQPVLYWWHVKQGKLSKQVMNLNNFKNNDLISRELNRLKWQRRHKTHSTLLNLAYLNHHQLWLCPAFLHNWGENWPLTSEHLLEWQLKILLQLERLPLKSQWTLEQWFQWVEQQTNWLPMPCLRVKQQQILHQRLINQLTQRWSQAGILKVTKQDIIFWQFPKWYGSEQEKKRHLSSWRWDQI</sequence>
<dbReference type="Proteomes" id="UP000004567">
    <property type="component" value="Unassembled WGS sequence"/>
</dbReference>
<dbReference type="STRING" id="1144300.PS3_6379"/>
<organism evidence="2 3">
    <name type="scientific">Limosilactobacillus gastricus PS3</name>
    <dbReference type="NCBI Taxonomy" id="1144300"/>
    <lineage>
        <taxon>Bacteria</taxon>
        <taxon>Bacillati</taxon>
        <taxon>Bacillota</taxon>
        <taxon>Bacilli</taxon>
        <taxon>Lactobacillales</taxon>
        <taxon>Lactobacillaceae</taxon>
        <taxon>Limosilactobacillus</taxon>
    </lineage>
</organism>
<name>H4GL88_9LACO</name>
<dbReference type="PATRIC" id="fig|1144300.3.peg.1855"/>
<comment type="caution">
    <text evidence="2">The sequence shown here is derived from an EMBL/GenBank/DDBJ whole genome shotgun (WGS) entry which is preliminary data.</text>
</comment>
<accession>H4GL88</accession>
<gene>
    <name evidence="2" type="ORF">PS3_6379</name>
</gene>
<dbReference type="InterPro" id="IPR010330">
    <property type="entry name" value="CoiA_nuc"/>
</dbReference>
<proteinExistence type="predicted"/>
<dbReference type="OrthoDB" id="3784230at2"/>
<reference evidence="2 3" key="1">
    <citation type="journal article" date="2013" name="Genome Announc.">
        <title>Genome Sequence of Lactobacillus gastricus PS3, a Strain Isolated from Human Milk.</title>
        <authorList>
            <person name="Martin V."/>
            <person name="Cardenas N."/>
            <person name="Jimenez E."/>
            <person name="Maldonado A."/>
            <person name="Rodriguez J.M."/>
            <person name="Fernandez L."/>
        </authorList>
    </citation>
    <scope>NUCLEOTIDE SEQUENCE [LARGE SCALE GENOMIC DNA]</scope>
    <source>
        <strain evidence="2 3">PS3</strain>
    </source>
</reference>
<dbReference type="RefSeq" id="WP_007122820.1">
    <property type="nucleotide sequence ID" value="NZ_AICN01000078.1"/>
</dbReference>
<evidence type="ECO:0000259" key="1">
    <source>
        <dbReference type="Pfam" id="PF06054"/>
    </source>
</evidence>
<evidence type="ECO:0000313" key="3">
    <source>
        <dbReference type="Proteomes" id="UP000004567"/>
    </source>
</evidence>
<dbReference type="Pfam" id="PF06054">
    <property type="entry name" value="CoiA_nuc"/>
    <property type="match status" value="1"/>
</dbReference>
<protein>
    <submittedName>
        <fullName evidence="2">Competence protein</fullName>
    </submittedName>
</protein>
<feature type="domain" description="Competence protein CoiA nuclease-like" evidence="1">
    <location>
        <begin position="54"/>
        <end position="152"/>
    </location>
</feature>
<dbReference type="EMBL" id="AICN01000078">
    <property type="protein sequence ID" value="EHS84718.1"/>
    <property type="molecule type" value="Genomic_DNA"/>
</dbReference>
<dbReference type="AlphaFoldDB" id="H4GL88"/>